<evidence type="ECO:0000313" key="2">
    <source>
        <dbReference type="EMBL" id="XCB32181.1"/>
    </source>
</evidence>
<comment type="cofactor">
    <cofactor evidence="1">
        <name>a divalent metal cation</name>
        <dbReference type="ChEBI" id="CHEBI:60240"/>
    </cofactor>
</comment>
<comment type="similarity">
    <text evidence="1">Belongs to the UxaE family.</text>
</comment>
<feature type="active site" description="Proton donor" evidence="1">
    <location>
        <position position="178"/>
    </location>
</feature>
<proteinExistence type="inferred from homology"/>
<dbReference type="KEGG" id="tpsc:RBB77_17285"/>
<reference evidence="2" key="1">
    <citation type="submission" date="2023-08" db="EMBL/GenBank/DDBJ databases">
        <authorList>
            <person name="Messyasz A."/>
            <person name="Mannisto M.K."/>
            <person name="Kerkhof L.J."/>
            <person name="Haggblom M."/>
        </authorList>
    </citation>
    <scope>NUCLEOTIDE SEQUENCE</scope>
    <source>
        <strain evidence="2">X5P6</strain>
    </source>
</reference>
<reference evidence="2" key="2">
    <citation type="journal article" date="2024" name="Environ. Microbiol.">
        <title>Genome analysis and description of Tunturibacter gen. nov. expands the diversity of Terriglobia in tundra soils.</title>
        <authorList>
            <person name="Messyasz A."/>
            <person name="Mannisto M.K."/>
            <person name="Kerkhof L.J."/>
            <person name="Haggblom M.M."/>
        </authorList>
    </citation>
    <scope>NUCLEOTIDE SEQUENCE</scope>
    <source>
        <strain evidence="2">X5P6</strain>
    </source>
</reference>
<dbReference type="AlphaFoldDB" id="A0AAU7ZLT6"/>
<dbReference type="HAMAP" id="MF_02243">
    <property type="entry name" value="UxaE"/>
    <property type="match status" value="1"/>
</dbReference>
<feature type="binding site" evidence="1">
    <location>
        <position position="260"/>
    </location>
    <ligand>
        <name>a divalent metal cation</name>
        <dbReference type="ChEBI" id="CHEBI:60240"/>
    </ligand>
</feature>
<evidence type="ECO:0000256" key="1">
    <source>
        <dbReference type="HAMAP-Rule" id="MF_02243"/>
    </source>
</evidence>
<keyword evidence="1" id="KW-0413">Isomerase</keyword>
<protein>
    <recommendedName>
        <fullName evidence="1">Tagaturonate/fructuronate epimerase</fullName>
        <shortName evidence="1">D-TagA/D-FruA epimerase</shortName>
        <ecNumber evidence="1">5.1.2.7</ecNumber>
    </recommendedName>
</protein>
<dbReference type="EMBL" id="CP132942">
    <property type="protein sequence ID" value="XCB32181.1"/>
    <property type="molecule type" value="Genomic_DNA"/>
</dbReference>
<feature type="binding site" evidence="1">
    <location>
        <position position="82"/>
    </location>
    <ligand>
        <name>a divalent metal cation</name>
        <dbReference type="ChEBI" id="CHEBI:60240"/>
    </ligand>
</feature>
<dbReference type="RefSeq" id="WP_353063027.1">
    <property type="nucleotide sequence ID" value="NZ_CP132942.1"/>
</dbReference>
<comment type="catalytic activity">
    <reaction evidence="1">
        <text>keto-D-tagaturonate = keto-D-fructuronate</text>
        <dbReference type="Rhea" id="RHEA:51656"/>
        <dbReference type="ChEBI" id="CHEBI:17886"/>
        <dbReference type="ChEBI" id="CHEBI:59881"/>
        <dbReference type="EC" id="5.1.2.7"/>
    </reaction>
</comment>
<organism evidence="2">
    <name type="scientific">Tunturiibacter psychrotolerans</name>
    <dbReference type="NCBI Taxonomy" id="3069686"/>
    <lineage>
        <taxon>Bacteria</taxon>
        <taxon>Pseudomonadati</taxon>
        <taxon>Acidobacteriota</taxon>
        <taxon>Terriglobia</taxon>
        <taxon>Terriglobales</taxon>
        <taxon>Acidobacteriaceae</taxon>
        <taxon>Tunturiibacter</taxon>
    </lineage>
</organism>
<sequence length="421" mass="46687">MNRRMLNRYSVGTGDRFARQAKAQLQACIQALQEGVVVVPVWNKSNREHTIIGSDPAATRAAADAAVTALHWDNSYFCDADHITLQTVDRFLAPCDFYTMDVADEIGKPASAADTEAFVKRHTELLGTVTLEGIDETFEVTRDLLRDAAGKFLFAVKKAGEVYRKIEQTKGTGNFIPEVSMDETDSAQTPVELLIILAAIADEQIPIQTIAPKFSGRFNKGVDYVGNVEQFEKELALDFAAIAYAIKHYDLPGNLKPSIHSGSDKFSIYPVIHDTMKRFNAGVHLKTAGTTWLEELIGLAEAGGDGLTLAKEIYAEAYAHREELCGPYASVIDIDPAKLPFPLEVSKWDSQQYTSALRHNPREPRYNSSFRQLLHVGFKIAAKMGTRYLDLLESNEAVVAVNVTENLYKRHIAPVFLGHHE</sequence>
<comment type="function">
    <text evidence="1">Catalyzes the epimerization of D-tagaturonate (D-TagA) to D-fructuronate (D-FruA).</text>
</comment>
<dbReference type="GO" id="GO:0046872">
    <property type="term" value="F:metal ion binding"/>
    <property type="evidence" value="ECO:0007669"/>
    <property type="project" value="UniProtKB-UniRule"/>
</dbReference>
<dbReference type="GO" id="GO:0016856">
    <property type="term" value="F:racemase and epimerase activity, acting on hydroxy acids and derivatives"/>
    <property type="evidence" value="ECO:0007669"/>
    <property type="project" value="UniProtKB-UniRule"/>
</dbReference>
<accession>A0AAU7ZLT6</accession>
<feature type="binding site" evidence="1">
    <location>
        <position position="220"/>
    </location>
    <ligand>
        <name>a divalent metal cation</name>
        <dbReference type="ChEBI" id="CHEBI:60240"/>
    </ligand>
</feature>
<dbReference type="EC" id="5.1.2.7" evidence="1"/>
<name>A0AAU7ZLT6_9BACT</name>
<feature type="active site" description="Proton acceptor" evidence="1">
    <location>
        <position position="81"/>
    </location>
</feature>
<dbReference type="Pfam" id="PF16257">
    <property type="entry name" value="UxaE"/>
    <property type="match status" value="1"/>
</dbReference>
<dbReference type="InterPro" id="IPR032586">
    <property type="entry name" value="UxaE"/>
</dbReference>
<keyword evidence="1" id="KW-0479">Metal-binding</keyword>
<gene>
    <name evidence="1" type="primary">uxaE</name>
    <name evidence="2" type="ORF">RBB77_17285</name>
</gene>